<keyword evidence="2" id="KW-1185">Reference proteome</keyword>
<proteinExistence type="predicted"/>
<name>A0A183NLE6_9TREM</name>
<organism evidence="1 2">
    <name type="scientific">Schistosoma mattheei</name>
    <dbReference type="NCBI Taxonomy" id="31246"/>
    <lineage>
        <taxon>Eukaryota</taxon>
        <taxon>Metazoa</taxon>
        <taxon>Spiralia</taxon>
        <taxon>Lophotrochozoa</taxon>
        <taxon>Platyhelminthes</taxon>
        <taxon>Trematoda</taxon>
        <taxon>Digenea</taxon>
        <taxon>Strigeidida</taxon>
        <taxon>Schistosomatoidea</taxon>
        <taxon>Schistosomatidae</taxon>
        <taxon>Schistosoma</taxon>
    </lineage>
</organism>
<sequence length="69" mass="8047">MNTKYTKLDSFRRHPTDREFTVTSKTIITFVLTTIHFTSKTEISNFYNPIRTNKTVTTGNVTMDQIFPV</sequence>
<gene>
    <name evidence="1" type="ORF">SMTD_LOCUS2931</name>
</gene>
<accession>A0A183NLE6</accession>
<protein>
    <submittedName>
        <fullName evidence="1">Uncharacterized protein</fullName>
    </submittedName>
</protein>
<evidence type="ECO:0000313" key="1">
    <source>
        <dbReference type="EMBL" id="VDO90543.1"/>
    </source>
</evidence>
<dbReference type="AlphaFoldDB" id="A0A183NLE6"/>
<dbReference type="Proteomes" id="UP000269396">
    <property type="component" value="Unassembled WGS sequence"/>
</dbReference>
<dbReference type="EMBL" id="UZAL01004562">
    <property type="protein sequence ID" value="VDO90543.1"/>
    <property type="molecule type" value="Genomic_DNA"/>
</dbReference>
<evidence type="ECO:0000313" key="2">
    <source>
        <dbReference type="Proteomes" id="UP000269396"/>
    </source>
</evidence>
<reference evidence="1 2" key="1">
    <citation type="submission" date="2018-11" db="EMBL/GenBank/DDBJ databases">
        <authorList>
            <consortium name="Pathogen Informatics"/>
        </authorList>
    </citation>
    <scope>NUCLEOTIDE SEQUENCE [LARGE SCALE GENOMIC DNA]</scope>
    <source>
        <strain>Denwood</strain>
        <strain evidence="2">Zambia</strain>
    </source>
</reference>